<accession>A0ABN3WQY3</accession>
<evidence type="ECO:0000256" key="1">
    <source>
        <dbReference type="SAM" id="MobiDB-lite"/>
    </source>
</evidence>
<proteinExistence type="predicted"/>
<feature type="transmembrane region" description="Helical" evidence="2">
    <location>
        <begin position="235"/>
        <end position="256"/>
    </location>
</feature>
<feature type="transmembrane region" description="Helical" evidence="2">
    <location>
        <begin position="172"/>
        <end position="191"/>
    </location>
</feature>
<dbReference type="Proteomes" id="UP001501102">
    <property type="component" value="Unassembled WGS sequence"/>
</dbReference>
<evidence type="ECO:0000313" key="4">
    <source>
        <dbReference type="Proteomes" id="UP001501102"/>
    </source>
</evidence>
<comment type="caution">
    <text evidence="3">The sequence shown here is derived from an EMBL/GenBank/DDBJ whole genome shotgun (WGS) entry which is preliminary data.</text>
</comment>
<keyword evidence="2" id="KW-0472">Membrane</keyword>
<keyword evidence="2" id="KW-1133">Transmembrane helix</keyword>
<feature type="region of interest" description="Disordered" evidence="1">
    <location>
        <begin position="103"/>
        <end position="125"/>
    </location>
</feature>
<reference evidence="3 4" key="1">
    <citation type="journal article" date="2019" name="Int. J. Syst. Evol. Microbiol.">
        <title>The Global Catalogue of Microorganisms (GCM) 10K type strain sequencing project: providing services to taxonomists for standard genome sequencing and annotation.</title>
        <authorList>
            <consortium name="The Broad Institute Genomics Platform"/>
            <consortium name="The Broad Institute Genome Sequencing Center for Infectious Disease"/>
            <person name="Wu L."/>
            <person name="Ma J."/>
        </authorList>
    </citation>
    <scope>NUCLEOTIDE SEQUENCE [LARGE SCALE GENOMIC DNA]</scope>
    <source>
        <strain evidence="3 4">JCM 4087</strain>
    </source>
</reference>
<keyword evidence="2" id="KW-0812">Transmembrane</keyword>
<evidence type="ECO:0000313" key="3">
    <source>
        <dbReference type="EMBL" id="GAA2922331.1"/>
    </source>
</evidence>
<name>A0ABN3WQY3_STRTU</name>
<protein>
    <recommendedName>
        <fullName evidence="5">Membrane transporter protein</fullName>
    </recommendedName>
</protein>
<keyword evidence="4" id="KW-1185">Reference proteome</keyword>
<evidence type="ECO:0008006" key="5">
    <source>
        <dbReference type="Google" id="ProtNLM"/>
    </source>
</evidence>
<gene>
    <name evidence="3" type="ORF">GCM10020221_18130</name>
</gene>
<dbReference type="EMBL" id="BAAAXZ010000068">
    <property type="protein sequence ID" value="GAA2922331.1"/>
    <property type="molecule type" value="Genomic_DNA"/>
</dbReference>
<feature type="transmembrane region" description="Helical" evidence="2">
    <location>
        <begin position="211"/>
        <end position="229"/>
    </location>
</feature>
<evidence type="ECO:0000256" key="2">
    <source>
        <dbReference type="SAM" id="Phobius"/>
    </source>
</evidence>
<sequence length="351" mass="36718">MVEMEPVGLDRAEEFLTADRPPADRRWQDVLARLRAHPRYPDVPLARALSSPLMVALARAIYAPAAADPAVLLGFRDRTGRRGPSAERLPPGRLRAAPAAARYRGPGSGALRPGTGPPVAGVRRPAHEPHRTQDFAWWQVATAVPGSVRGLVIGVVSGLVFGAIGHAAGGPAIASVFGVPFALAGFLVQLAARCNPPTRVEIRFRGAGGSFLLRSAVGFVIGIALGFGFELPYDNALMLGLPFALAIGLHAWLAGARRREEGVEPRAHAPAGPHGDADAGALLRALLRPHLRNGLRLHGSVGLGLARGSGRYTASRSTWCSCSRARWPAGPSAACRTAVGAASRTAPPGRS</sequence>
<organism evidence="3 4">
    <name type="scientific">Streptomyces thioluteus</name>
    <dbReference type="NCBI Taxonomy" id="66431"/>
    <lineage>
        <taxon>Bacteria</taxon>
        <taxon>Bacillati</taxon>
        <taxon>Actinomycetota</taxon>
        <taxon>Actinomycetes</taxon>
        <taxon>Kitasatosporales</taxon>
        <taxon>Streptomycetaceae</taxon>
        <taxon>Streptomyces</taxon>
    </lineage>
</organism>
<dbReference type="RefSeq" id="WP_344962169.1">
    <property type="nucleotide sequence ID" value="NZ_BAAAXZ010000068.1"/>
</dbReference>